<dbReference type="InterPro" id="IPR001107">
    <property type="entry name" value="Band_7"/>
</dbReference>
<dbReference type="InterPro" id="IPR000163">
    <property type="entry name" value="Prohibitin"/>
</dbReference>
<sequence>MSDPIIPREFRQMKRPSLGKALAMVPAAAVALFLVTMPFSCTTVADYEVAVLQNPITGNVVDESFGQGLYFAAPALFWRQYFTYPTREIQYPAGGGSEQAQALTSDQLTITVDAAYRYRVLPAKVVDLFLVVGDMRDVNEYVYTTFRTALRDAIAELSGAEILSTDRLRIASRVEELMDEELGAKGIQVVRFFVREIQPPPAVREAIELKLQREQEVQAQKFQTEIVTEQAQQKREEALGIRDAQNIIGESLTPEYLSYYYMQTLQMVGEKEGNVIIAPTEGGNLLFDVPTRRRQ</sequence>
<evidence type="ECO:0000256" key="2">
    <source>
        <dbReference type="ARBA" id="ARBA00008164"/>
    </source>
</evidence>
<dbReference type="Gene3D" id="3.30.479.30">
    <property type="entry name" value="Band 7 domain"/>
    <property type="match status" value="1"/>
</dbReference>
<dbReference type="Pfam" id="PF01145">
    <property type="entry name" value="Band_7"/>
    <property type="match status" value="1"/>
</dbReference>
<dbReference type="PANTHER" id="PTHR10264:SF19">
    <property type="entry name" value="AT06885P-RELATED"/>
    <property type="match status" value="1"/>
</dbReference>
<protein>
    <submittedName>
        <fullName evidence="5">Prohibitin family protein</fullName>
    </submittedName>
</protein>
<dbReference type="CDD" id="cd03401">
    <property type="entry name" value="SPFH_prohibitin"/>
    <property type="match status" value="1"/>
</dbReference>
<dbReference type="GO" id="GO:0005886">
    <property type="term" value="C:plasma membrane"/>
    <property type="evidence" value="ECO:0007669"/>
    <property type="project" value="InterPro"/>
</dbReference>
<evidence type="ECO:0000259" key="4">
    <source>
        <dbReference type="SMART" id="SM00244"/>
    </source>
</evidence>
<evidence type="ECO:0000313" key="5">
    <source>
        <dbReference type="EMBL" id="NIR76294.1"/>
    </source>
</evidence>
<keyword evidence="3" id="KW-0472">Membrane</keyword>
<evidence type="ECO:0000256" key="3">
    <source>
        <dbReference type="SAM" id="Phobius"/>
    </source>
</evidence>
<dbReference type="SMART" id="SM00244">
    <property type="entry name" value="PHB"/>
    <property type="match status" value="1"/>
</dbReference>
<dbReference type="InterPro" id="IPR036013">
    <property type="entry name" value="Band_7/SPFH_dom_sf"/>
</dbReference>
<comment type="similarity">
    <text evidence="2">Belongs to the band 7/mec-2 family.</text>
</comment>
<gene>
    <name evidence="5" type="ORF">GWO12_14465</name>
</gene>
<feature type="domain" description="Band 7" evidence="4">
    <location>
        <begin position="39"/>
        <end position="211"/>
    </location>
</feature>
<comment type="subcellular location">
    <subcellularLocation>
        <location evidence="1">Membrane</location>
        <topology evidence="1">Single-pass membrane protein</topology>
    </subcellularLocation>
</comment>
<feature type="transmembrane region" description="Helical" evidence="3">
    <location>
        <begin position="21"/>
        <end position="39"/>
    </location>
</feature>
<dbReference type="InterPro" id="IPR043202">
    <property type="entry name" value="Band-7_stomatin-like"/>
</dbReference>
<keyword evidence="3" id="KW-1133">Transmembrane helix</keyword>
<dbReference type="SUPFAM" id="SSF117892">
    <property type="entry name" value="Band 7/SPFH domain"/>
    <property type="match status" value="1"/>
</dbReference>
<organism evidence="5 6">
    <name type="scientific">Candidatus Kutchimonas denitrificans</name>
    <dbReference type="NCBI Taxonomy" id="3056748"/>
    <lineage>
        <taxon>Bacteria</taxon>
        <taxon>Pseudomonadati</taxon>
        <taxon>Gemmatimonadota</taxon>
        <taxon>Gemmatimonadia</taxon>
        <taxon>Candidatus Palauibacterales</taxon>
        <taxon>Candidatus Palauibacteraceae</taxon>
        <taxon>Candidatus Kutchimonas</taxon>
    </lineage>
</organism>
<keyword evidence="3" id="KW-0812">Transmembrane</keyword>
<comment type="caution">
    <text evidence="5">The sequence shown here is derived from an EMBL/GenBank/DDBJ whole genome shotgun (WGS) entry which is preliminary data.</text>
</comment>
<evidence type="ECO:0000313" key="6">
    <source>
        <dbReference type="Proteomes" id="UP000702544"/>
    </source>
</evidence>
<dbReference type="Proteomes" id="UP000702544">
    <property type="component" value="Unassembled WGS sequence"/>
</dbReference>
<evidence type="ECO:0000256" key="1">
    <source>
        <dbReference type="ARBA" id="ARBA00004167"/>
    </source>
</evidence>
<dbReference type="PANTHER" id="PTHR10264">
    <property type="entry name" value="BAND 7 PROTEIN-RELATED"/>
    <property type="match status" value="1"/>
</dbReference>
<accession>A0AAE4ZAG3</accession>
<proteinExistence type="inferred from homology"/>
<dbReference type="EMBL" id="JAACAK010000120">
    <property type="protein sequence ID" value="NIR76294.1"/>
    <property type="molecule type" value="Genomic_DNA"/>
</dbReference>
<reference evidence="5 6" key="1">
    <citation type="submission" date="2020-01" db="EMBL/GenBank/DDBJ databases">
        <title>Genomes assembled from Gulf of Kutch pelagic sediment metagenomes.</title>
        <authorList>
            <person name="Chandrashekar M."/>
            <person name="Mahajan M.S."/>
            <person name="Dave K.J."/>
            <person name="Vatsa P."/>
            <person name="Nathani N.M."/>
        </authorList>
    </citation>
    <scope>NUCLEOTIDE SEQUENCE [LARGE SCALE GENOMIC DNA]</scope>
    <source>
        <strain evidence="5">KS3-K002</strain>
    </source>
</reference>
<dbReference type="AlphaFoldDB" id="A0AAE4ZAG3"/>
<name>A0AAE4ZAG3_9BACT</name>